<reference evidence="1 2" key="1">
    <citation type="submission" date="2019-09" db="EMBL/GenBank/DDBJ databases">
        <authorList>
            <consortium name="DOE Joint Genome Institute"/>
            <person name="Mondo S.J."/>
            <person name="Navarro-Mendoza M.I."/>
            <person name="Perez-Arques C."/>
            <person name="Panchal S."/>
            <person name="Nicolas F.E."/>
            <person name="Ganguly P."/>
            <person name="Pangilinan J."/>
            <person name="Grigoriev I."/>
            <person name="Heitman J."/>
            <person name="Sanya K."/>
            <person name="Garre V."/>
        </authorList>
    </citation>
    <scope>NUCLEOTIDE SEQUENCE [LARGE SCALE GENOMIC DNA]</scope>
    <source>
        <strain evidence="1 2">MU402</strain>
    </source>
</reference>
<evidence type="ECO:0008006" key="3">
    <source>
        <dbReference type="Google" id="ProtNLM"/>
    </source>
</evidence>
<comment type="caution">
    <text evidence="1">The sequence shown here is derived from an EMBL/GenBank/DDBJ whole genome shotgun (WGS) entry which is preliminary data.</text>
</comment>
<dbReference type="AlphaFoldDB" id="A0A8H4EWJ2"/>
<dbReference type="CDD" id="cd22744">
    <property type="entry name" value="OTU"/>
    <property type="match status" value="1"/>
</dbReference>
<dbReference type="Proteomes" id="UP000469890">
    <property type="component" value="Unassembled WGS sequence"/>
</dbReference>
<evidence type="ECO:0000313" key="1">
    <source>
        <dbReference type="EMBL" id="KAF1796100.1"/>
    </source>
</evidence>
<protein>
    <recommendedName>
        <fullName evidence="3">OTU domain-containing protein</fullName>
    </recommendedName>
</protein>
<name>A0A8H4EWJ2_MUCCL</name>
<gene>
    <name evidence="1" type="ORF">FB192DRAFT_1406895</name>
</gene>
<evidence type="ECO:0000313" key="2">
    <source>
        <dbReference type="Proteomes" id="UP000469890"/>
    </source>
</evidence>
<accession>A0A8H4EWJ2</accession>
<feature type="non-terminal residue" evidence="1">
    <location>
        <position position="373"/>
    </location>
</feature>
<proteinExistence type="predicted"/>
<dbReference type="Gene3D" id="3.90.70.80">
    <property type="match status" value="1"/>
</dbReference>
<dbReference type="EMBL" id="JAAECE010000014">
    <property type="protein sequence ID" value="KAF1796100.1"/>
    <property type="molecule type" value="Genomic_DNA"/>
</dbReference>
<organism evidence="1 2">
    <name type="scientific">Mucor circinelloides f. lusitanicus</name>
    <name type="common">Mucor racemosus var. lusitanicus</name>
    <dbReference type="NCBI Taxonomy" id="29924"/>
    <lineage>
        <taxon>Eukaryota</taxon>
        <taxon>Fungi</taxon>
        <taxon>Fungi incertae sedis</taxon>
        <taxon>Mucoromycota</taxon>
        <taxon>Mucoromycotina</taxon>
        <taxon>Mucoromycetes</taxon>
        <taxon>Mucorales</taxon>
        <taxon>Mucorineae</taxon>
        <taxon>Mucoraceae</taxon>
        <taxon>Mucor</taxon>
    </lineage>
</organism>
<sequence length="373" mass="43058">MMFYHRHWVGYYVNNYLHMGNRTTNRAKYRDSQTVREALFERVVKDGVSTEIDDKMSNLRERVTSYAFDHIRDELIQMKKNDTLESGHELNSNITSEKCAFISRRAFRLPCRHVLQKQNGQIRLASVHKRWYICYRNGRVATISEIAETNAGDESENNSSILLEVQLHQLHSLTKGLKTQQEKNTKCKQYQCLKRRNYQVGIPIPKGLTKKQVVGHFNPLPDGNCGFRALSHAILGDQEQYQLLKSKLIAFINEKNAFYRQIWGSSTSSEPSPGTFESILNKLCNEASLSTQGNWFQFPEMLAIRLTSKTLHSLLYFSCPSPTRPILLQLHASHFYLIEIKATSRPRWPPTFPGHSTICINNLLQDCTLLYTP</sequence>